<dbReference type="InterPro" id="IPR036388">
    <property type="entry name" value="WH-like_DNA-bd_sf"/>
</dbReference>
<dbReference type="GO" id="GO:0003677">
    <property type="term" value="F:DNA binding"/>
    <property type="evidence" value="ECO:0007669"/>
    <property type="project" value="UniProtKB-KW"/>
</dbReference>
<accession>A0A1C4WDM8</accession>
<sequence length="123" mass="13569">MKSRRRGHGDLEHEILAVLAAAEAPLAPAAVRERLDPALAYNTVTTVLGRLHDKGRVTRLPAGRGYTYQAVRDRAQVVAHQMRRLLDDDADRSAVLTRFVGALTPEDEALLVTLLQRAEPDHS</sequence>
<reference evidence="6" key="1">
    <citation type="submission" date="2016-06" db="EMBL/GenBank/DDBJ databases">
        <authorList>
            <person name="Varghese N."/>
            <person name="Submissions Spin"/>
        </authorList>
    </citation>
    <scope>NUCLEOTIDE SEQUENCE [LARGE SCALE GENOMIC DNA]</scope>
    <source>
        <strain evidence="6">DSM 44830</strain>
    </source>
</reference>
<dbReference type="RefSeq" id="WP_245669865.1">
    <property type="nucleotide sequence ID" value="NZ_FMCX01000002.1"/>
</dbReference>
<evidence type="ECO:0000256" key="2">
    <source>
        <dbReference type="ARBA" id="ARBA00023015"/>
    </source>
</evidence>
<name>A0A1C4WDM8_9ACTN</name>
<dbReference type="EMBL" id="FMCX01000002">
    <property type="protein sequence ID" value="SCE94346.1"/>
    <property type="molecule type" value="Genomic_DNA"/>
</dbReference>
<dbReference type="SUPFAM" id="SSF46785">
    <property type="entry name" value="Winged helix' DNA-binding domain"/>
    <property type="match status" value="1"/>
</dbReference>
<keyword evidence="6" id="KW-1185">Reference proteome</keyword>
<evidence type="ECO:0000256" key="3">
    <source>
        <dbReference type="ARBA" id="ARBA00023125"/>
    </source>
</evidence>
<evidence type="ECO:0000313" key="6">
    <source>
        <dbReference type="Proteomes" id="UP000199504"/>
    </source>
</evidence>
<dbReference type="AlphaFoldDB" id="A0A1C4WDM8"/>
<evidence type="ECO:0000256" key="1">
    <source>
        <dbReference type="ARBA" id="ARBA00011046"/>
    </source>
</evidence>
<dbReference type="InterPro" id="IPR036390">
    <property type="entry name" value="WH_DNA-bd_sf"/>
</dbReference>
<keyword evidence="2" id="KW-0805">Transcription regulation</keyword>
<keyword evidence="3" id="KW-0238">DNA-binding</keyword>
<dbReference type="Proteomes" id="UP000199504">
    <property type="component" value="Unassembled WGS sequence"/>
</dbReference>
<proteinExistence type="inferred from homology"/>
<dbReference type="STRING" id="262898.GA0070564_102192"/>
<comment type="similarity">
    <text evidence="1">Belongs to the BlaI transcriptional regulatory family.</text>
</comment>
<dbReference type="Gene3D" id="1.10.10.10">
    <property type="entry name" value="Winged helix-like DNA-binding domain superfamily/Winged helix DNA-binding domain"/>
    <property type="match status" value="1"/>
</dbReference>
<dbReference type="InterPro" id="IPR005650">
    <property type="entry name" value="BlaI_family"/>
</dbReference>
<protein>
    <submittedName>
        <fullName evidence="5">Predicted transcriptional regulator</fullName>
    </submittedName>
</protein>
<evidence type="ECO:0000313" key="5">
    <source>
        <dbReference type="EMBL" id="SCE94346.1"/>
    </source>
</evidence>
<gene>
    <name evidence="5" type="ORF">GA0070564_102192</name>
</gene>
<organism evidence="5 6">
    <name type="scientific">Micromonospora mirobrigensis</name>
    <dbReference type="NCBI Taxonomy" id="262898"/>
    <lineage>
        <taxon>Bacteria</taxon>
        <taxon>Bacillati</taxon>
        <taxon>Actinomycetota</taxon>
        <taxon>Actinomycetes</taxon>
        <taxon>Micromonosporales</taxon>
        <taxon>Micromonosporaceae</taxon>
        <taxon>Micromonospora</taxon>
    </lineage>
</organism>
<evidence type="ECO:0000256" key="4">
    <source>
        <dbReference type="ARBA" id="ARBA00023163"/>
    </source>
</evidence>
<dbReference type="Pfam" id="PF03965">
    <property type="entry name" value="Penicillinase_R"/>
    <property type="match status" value="1"/>
</dbReference>
<keyword evidence="4" id="KW-0804">Transcription</keyword>
<dbReference type="GO" id="GO:0045892">
    <property type="term" value="P:negative regulation of DNA-templated transcription"/>
    <property type="evidence" value="ECO:0007669"/>
    <property type="project" value="InterPro"/>
</dbReference>